<evidence type="ECO:0000313" key="2">
    <source>
        <dbReference type="EMBL" id="OSJ31449.1"/>
    </source>
</evidence>
<dbReference type="Proteomes" id="UP000193553">
    <property type="component" value="Unassembled WGS sequence"/>
</dbReference>
<dbReference type="EMBL" id="NAFK01000148">
    <property type="protein sequence ID" value="OSJ31449.1"/>
    <property type="molecule type" value="Genomic_DNA"/>
</dbReference>
<proteinExistence type="predicted"/>
<dbReference type="AlphaFoldDB" id="A0A1X3GQU8"/>
<evidence type="ECO:0000313" key="3">
    <source>
        <dbReference type="Proteomes" id="UP000193553"/>
    </source>
</evidence>
<evidence type="ECO:0000313" key="1">
    <source>
        <dbReference type="EMBL" id="OSJ15161.1"/>
    </source>
</evidence>
<gene>
    <name evidence="2" type="ORF">BST63_09740</name>
    <name evidence="1" type="ORF">BSZ18_08235</name>
</gene>
<keyword evidence="4" id="KW-1185">Reference proteome</keyword>
<sequence length="64" mass="7019">MAPASSTRGSSASAIREPDIAEDRLRYQAFRRTGRAVPIKVVKAWVASWDSSDELLRPDCSDPA</sequence>
<comment type="caution">
    <text evidence="1">The sequence shown here is derived from an EMBL/GenBank/DDBJ whole genome shotgun (WGS) entry which is preliminary data.</text>
</comment>
<accession>A0A1X3GQU8</accession>
<reference evidence="3 4" key="1">
    <citation type="submission" date="2017-03" db="EMBL/GenBank/DDBJ databases">
        <title>Whole genome sequences of fourteen strains of Bradyrhizobium canariense and one strain of Bradyrhizobium japonicum isolated from Lupinus (Papilionoideae: Genisteae) species in Algeria.</title>
        <authorList>
            <person name="Crovadore J."/>
            <person name="Chekireb D."/>
            <person name="Brachmann A."/>
            <person name="Chablais R."/>
            <person name="Cochard B."/>
            <person name="Lefort F."/>
        </authorList>
    </citation>
    <scope>NUCLEOTIDE SEQUENCE [LARGE SCALE GENOMIC DNA]</scope>
    <source>
        <strain evidence="1 3">UBMA195</strain>
        <strain evidence="2 4">UBMAN05</strain>
    </source>
</reference>
<evidence type="ECO:0000313" key="4">
    <source>
        <dbReference type="Proteomes" id="UP000193884"/>
    </source>
</evidence>
<dbReference type="EMBL" id="NAFI01000156">
    <property type="protein sequence ID" value="OSJ15161.1"/>
    <property type="molecule type" value="Genomic_DNA"/>
</dbReference>
<dbReference type="Proteomes" id="UP000193884">
    <property type="component" value="Unassembled WGS sequence"/>
</dbReference>
<name>A0A1X3GQU8_9BRAD</name>
<organism evidence="1 3">
    <name type="scientific">Bradyrhizobium canariense</name>
    <dbReference type="NCBI Taxonomy" id="255045"/>
    <lineage>
        <taxon>Bacteria</taxon>
        <taxon>Pseudomonadati</taxon>
        <taxon>Pseudomonadota</taxon>
        <taxon>Alphaproteobacteria</taxon>
        <taxon>Hyphomicrobiales</taxon>
        <taxon>Nitrobacteraceae</taxon>
        <taxon>Bradyrhizobium</taxon>
    </lineage>
</organism>
<protein>
    <submittedName>
        <fullName evidence="1">Uncharacterized protein</fullName>
    </submittedName>
</protein>